<keyword evidence="11" id="KW-1185">Reference proteome</keyword>
<evidence type="ECO:0000256" key="2">
    <source>
        <dbReference type="ARBA" id="ARBA00023015"/>
    </source>
</evidence>
<feature type="modified residue" description="4-aspartylphosphate" evidence="6">
    <location>
        <position position="54"/>
    </location>
</feature>
<comment type="function">
    <text evidence="5">May play the central regulatory role in sporulation. It may be an element of the effector pathway responsible for the activation of sporulation genes in response to nutritional stress. Spo0A may act in concert with spo0H (a sigma factor) to control the expression of some genes that are critical to the sporulation process.</text>
</comment>
<dbReference type="SUPFAM" id="SSF52172">
    <property type="entry name" value="CheY-like"/>
    <property type="match status" value="1"/>
</dbReference>
<dbReference type="Gene3D" id="3.40.50.2300">
    <property type="match status" value="1"/>
</dbReference>
<feature type="DNA-binding region" description="OmpR/PhoB-type" evidence="7">
    <location>
        <begin position="131"/>
        <end position="232"/>
    </location>
</feature>
<evidence type="ECO:0000259" key="9">
    <source>
        <dbReference type="PROSITE" id="PS51755"/>
    </source>
</evidence>
<dbReference type="InterPro" id="IPR039420">
    <property type="entry name" value="WalR-like"/>
</dbReference>
<dbReference type="InterPro" id="IPR011006">
    <property type="entry name" value="CheY-like_superfamily"/>
</dbReference>
<protein>
    <recommendedName>
        <fullName evidence="1">Stage 0 sporulation protein A homolog</fullName>
    </recommendedName>
</protein>
<gene>
    <name evidence="10" type="ORF">J2Z53_000166</name>
</gene>
<dbReference type="EMBL" id="JAGGJZ010000001">
    <property type="protein sequence ID" value="MBP1888587.1"/>
    <property type="molecule type" value="Genomic_DNA"/>
</dbReference>
<feature type="domain" description="OmpR/PhoB-type" evidence="9">
    <location>
        <begin position="131"/>
        <end position="232"/>
    </location>
</feature>
<dbReference type="PANTHER" id="PTHR48111">
    <property type="entry name" value="REGULATOR OF RPOS"/>
    <property type="match status" value="1"/>
</dbReference>
<dbReference type="Proteomes" id="UP000783390">
    <property type="component" value="Unassembled WGS sequence"/>
</dbReference>
<dbReference type="InterPro" id="IPR016032">
    <property type="entry name" value="Sig_transdc_resp-reg_C-effctor"/>
</dbReference>
<evidence type="ECO:0000313" key="10">
    <source>
        <dbReference type="EMBL" id="MBP1888587.1"/>
    </source>
</evidence>
<evidence type="ECO:0000256" key="6">
    <source>
        <dbReference type="PROSITE-ProRule" id="PRU00169"/>
    </source>
</evidence>
<dbReference type="CDD" id="cd19937">
    <property type="entry name" value="REC_OmpR_BsPhoP-like"/>
    <property type="match status" value="1"/>
</dbReference>
<dbReference type="Pfam" id="PF00072">
    <property type="entry name" value="Response_reg"/>
    <property type="match status" value="1"/>
</dbReference>
<name>A0ABS4EXL8_9CLOT</name>
<dbReference type="InterPro" id="IPR036388">
    <property type="entry name" value="WH-like_DNA-bd_sf"/>
</dbReference>
<dbReference type="PANTHER" id="PTHR48111:SF73">
    <property type="entry name" value="ALKALINE PHOSPHATASE SYNTHESIS TRANSCRIPTIONAL REGULATORY PROTEIN PHOP"/>
    <property type="match status" value="1"/>
</dbReference>
<feature type="domain" description="Response regulatory" evidence="8">
    <location>
        <begin position="5"/>
        <end position="121"/>
    </location>
</feature>
<dbReference type="SUPFAM" id="SSF46894">
    <property type="entry name" value="C-terminal effector domain of the bipartite response regulators"/>
    <property type="match status" value="1"/>
</dbReference>
<evidence type="ECO:0000259" key="8">
    <source>
        <dbReference type="PROSITE" id="PS50110"/>
    </source>
</evidence>
<evidence type="ECO:0000256" key="5">
    <source>
        <dbReference type="ARBA" id="ARBA00024867"/>
    </source>
</evidence>
<evidence type="ECO:0000256" key="3">
    <source>
        <dbReference type="ARBA" id="ARBA00023125"/>
    </source>
</evidence>
<sequence length="232" mass="26847">MAKDKILIVDDEEHILELIKFNVKNAGYEVVTANNGIDALKIAKEEKPALVLLDLMIPGMDGFDVCKEIKKDKETSNTAIIMLTAKGEELDKILGLELGADDYITKPFSIRELLARIKAVLRRSSILKVDKEELYYENGRFKIDFERHEVLINNKKIDVTLKEFELLGILIRNRGKILRREILLDKIWGYEYIGETRTVDVHIRYLRKKIEEDDKNPKLIETIRGVGYRFNG</sequence>
<accession>A0ABS4EXL8</accession>
<dbReference type="PROSITE" id="PS51755">
    <property type="entry name" value="OMPR_PHOB"/>
    <property type="match status" value="1"/>
</dbReference>
<keyword evidence="4" id="KW-0804">Transcription</keyword>
<dbReference type="PROSITE" id="PS50110">
    <property type="entry name" value="RESPONSE_REGULATORY"/>
    <property type="match status" value="1"/>
</dbReference>
<dbReference type="Pfam" id="PF00486">
    <property type="entry name" value="Trans_reg_C"/>
    <property type="match status" value="1"/>
</dbReference>
<evidence type="ECO:0000256" key="7">
    <source>
        <dbReference type="PROSITE-ProRule" id="PRU01091"/>
    </source>
</evidence>
<dbReference type="InterPro" id="IPR001789">
    <property type="entry name" value="Sig_transdc_resp-reg_receiver"/>
</dbReference>
<comment type="caution">
    <text evidence="10">The sequence shown here is derived from an EMBL/GenBank/DDBJ whole genome shotgun (WGS) entry which is preliminary data.</text>
</comment>
<organism evidence="10 11">
    <name type="scientific">Clostridium moniliforme</name>
    <dbReference type="NCBI Taxonomy" id="39489"/>
    <lineage>
        <taxon>Bacteria</taxon>
        <taxon>Bacillati</taxon>
        <taxon>Bacillota</taxon>
        <taxon>Clostridia</taxon>
        <taxon>Eubacteriales</taxon>
        <taxon>Clostridiaceae</taxon>
        <taxon>Clostridium</taxon>
    </lineage>
</organism>
<keyword evidence="3 7" id="KW-0238">DNA-binding</keyword>
<keyword evidence="2" id="KW-0805">Transcription regulation</keyword>
<dbReference type="Gene3D" id="6.10.250.690">
    <property type="match status" value="1"/>
</dbReference>
<keyword evidence="6" id="KW-0597">Phosphoprotein</keyword>
<evidence type="ECO:0000256" key="1">
    <source>
        <dbReference type="ARBA" id="ARBA00018672"/>
    </source>
</evidence>
<evidence type="ECO:0000256" key="4">
    <source>
        <dbReference type="ARBA" id="ARBA00023163"/>
    </source>
</evidence>
<dbReference type="CDD" id="cd00383">
    <property type="entry name" value="trans_reg_C"/>
    <property type="match status" value="1"/>
</dbReference>
<evidence type="ECO:0000313" key="11">
    <source>
        <dbReference type="Proteomes" id="UP000783390"/>
    </source>
</evidence>
<dbReference type="SMART" id="SM00448">
    <property type="entry name" value="REC"/>
    <property type="match status" value="1"/>
</dbReference>
<dbReference type="SMART" id="SM00862">
    <property type="entry name" value="Trans_reg_C"/>
    <property type="match status" value="1"/>
</dbReference>
<dbReference type="InterPro" id="IPR001867">
    <property type="entry name" value="OmpR/PhoB-type_DNA-bd"/>
</dbReference>
<dbReference type="RefSeq" id="WP_209795324.1">
    <property type="nucleotide sequence ID" value="NZ_JAGGJZ010000001.1"/>
</dbReference>
<reference evidence="10 11" key="1">
    <citation type="submission" date="2021-03" db="EMBL/GenBank/DDBJ databases">
        <title>Genomic Encyclopedia of Type Strains, Phase IV (KMG-IV): sequencing the most valuable type-strain genomes for metagenomic binning, comparative biology and taxonomic classification.</title>
        <authorList>
            <person name="Goeker M."/>
        </authorList>
    </citation>
    <scope>NUCLEOTIDE SEQUENCE [LARGE SCALE GENOMIC DNA]</scope>
    <source>
        <strain evidence="10 11">DSM 3984</strain>
    </source>
</reference>
<dbReference type="Gene3D" id="1.10.10.10">
    <property type="entry name" value="Winged helix-like DNA-binding domain superfamily/Winged helix DNA-binding domain"/>
    <property type="match status" value="1"/>
</dbReference>
<proteinExistence type="predicted"/>